<sequence>MELEMRGCDAGLQQILTWLRAGRAYTGVEIAPRSTDIIVEKIREYIACVRVWRKTCVAVRARSHTAATRTAAPAARLLLTPGQMQKSRCLAAKLHSWGSLKSVRCSGANTTAPTGSQPRQSSVAAERVAGRDSCAQFTRRYTRLTCAVNISAAVSLTPVNNR</sequence>
<dbReference type="EMBL" id="LR824030">
    <property type="protein sequence ID" value="CAD0206343.1"/>
    <property type="molecule type" value="Genomic_DNA"/>
</dbReference>
<proteinExistence type="predicted"/>
<keyword evidence="2" id="KW-1185">Reference proteome</keyword>
<reference evidence="1" key="1">
    <citation type="submission" date="2021-12" db="EMBL/GenBank/DDBJ databases">
        <authorList>
            <person name="King R."/>
        </authorList>
    </citation>
    <scope>NUCLEOTIDE SEQUENCE</scope>
</reference>
<name>A0A9N8KWI4_CHRIL</name>
<organism evidence="1 2">
    <name type="scientific">Chrysodeixis includens</name>
    <name type="common">Soybean looper</name>
    <name type="synonym">Pseudoplusia includens</name>
    <dbReference type="NCBI Taxonomy" id="689277"/>
    <lineage>
        <taxon>Eukaryota</taxon>
        <taxon>Metazoa</taxon>
        <taxon>Ecdysozoa</taxon>
        <taxon>Arthropoda</taxon>
        <taxon>Hexapoda</taxon>
        <taxon>Insecta</taxon>
        <taxon>Pterygota</taxon>
        <taxon>Neoptera</taxon>
        <taxon>Endopterygota</taxon>
        <taxon>Lepidoptera</taxon>
        <taxon>Glossata</taxon>
        <taxon>Ditrysia</taxon>
        <taxon>Noctuoidea</taxon>
        <taxon>Noctuidae</taxon>
        <taxon>Plusiinae</taxon>
        <taxon>Chrysodeixis</taxon>
    </lineage>
</organism>
<evidence type="ECO:0000313" key="2">
    <source>
        <dbReference type="Proteomes" id="UP001154114"/>
    </source>
</evidence>
<gene>
    <name evidence="1" type="ORF">CINC_LOCUS8637</name>
</gene>
<accession>A0A9N8KWI4</accession>
<protein>
    <submittedName>
        <fullName evidence="1">Uncharacterized protein</fullName>
    </submittedName>
</protein>
<dbReference type="AlphaFoldDB" id="A0A9N8KWI4"/>
<evidence type="ECO:0000313" key="1">
    <source>
        <dbReference type="EMBL" id="CAD0206343.1"/>
    </source>
</evidence>
<dbReference type="Proteomes" id="UP001154114">
    <property type="component" value="Chromosome 27"/>
</dbReference>